<comment type="subcellular location">
    <subcellularLocation>
        <location evidence="1">Cell membrane</location>
        <topology evidence="1">Multi-pass membrane protein</topology>
    </subcellularLocation>
</comment>
<feature type="transmembrane region" description="Helical" evidence="7">
    <location>
        <begin position="260"/>
        <end position="277"/>
    </location>
</feature>
<evidence type="ECO:0000313" key="10">
    <source>
        <dbReference type="Proteomes" id="UP000241048"/>
    </source>
</evidence>
<dbReference type="Proteomes" id="UP000241048">
    <property type="component" value="Unassembled WGS sequence"/>
</dbReference>
<dbReference type="InterPro" id="IPR005829">
    <property type="entry name" value="Sugar_transporter_CS"/>
</dbReference>
<evidence type="ECO:0000256" key="6">
    <source>
        <dbReference type="ARBA" id="ARBA00023136"/>
    </source>
</evidence>
<reference evidence="9 10" key="1">
    <citation type="submission" date="2018-03" db="EMBL/GenBank/DDBJ databases">
        <title>Lachnoclostridium SNUG30386 gen.nov., sp.nov., isolated from human faeces.</title>
        <authorList>
            <person name="Seo B."/>
            <person name="Jeon K."/>
            <person name="Ko G."/>
        </authorList>
    </citation>
    <scope>NUCLEOTIDE SEQUENCE [LARGE SCALE GENOMIC DNA]</scope>
    <source>
        <strain evidence="9 10">SNUG30386</strain>
    </source>
</reference>
<feature type="transmembrane region" description="Helical" evidence="7">
    <location>
        <begin position="369"/>
        <end position="389"/>
    </location>
</feature>
<evidence type="ECO:0000256" key="5">
    <source>
        <dbReference type="ARBA" id="ARBA00022989"/>
    </source>
</evidence>
<dbReference type="AlphaFoldDB" id="A0A2T3FKF5"/>
<keyword evidence="3" id="KW-0813">Transport</keyword>
<feature type="transmembrane region" description="Helical" evidence="7">
    <location>
        <begin position="344"/>
        <end position="363"/>
    </location>
</feature>
<keyword evidence="10" id="KW-1185">Reference proteome</keyword>
<protein>
    <submittedName>
        <fullName evidence="9">MFS transporter</fullName>
    </submittedName>
</protein>
<evidence type="ECO:0000313" key="9">
    <source>
        <dbReference type="EMBL" id="PST35743.1"/>
    </source>
</evidence>
<dbReference type="InterPro" id="IPR051788">
    <property type="entry name" value="MFS_Transporter"/>
</dbReference>
<dbReference type="Gene3D" id="1.20.1250.20">
    <property type="entry name" value="MFS general substrate transporter like domains"/>
    <property type="match status" value="1"/>
</dbReference>
<proteinExistence type="inferred from homology"/>
<feature type="transmembrane region" description="Helical" evidence="7">
    <location>
        <begin position="75"/>
        <end position="95"/>
    </location>
</feature>
<dbReference type="PROSITE" id="PS00216">
    <property type="entry name" value="SUGAR_TRANSPORT_1"/>
    <property type="match status" value="1"/>
</dbReference>
<comment type="caution">
    <text evidence="9">The sequence shown here is derived from an EMBL/GenBank/DDBJ whole genome shotgun (WGS) entry which is preliminary data.</text>
</comment>
<dbReference type="InterPro" id="IPR011701">
    <property type="entry name" value="MFS"/>
</dbReference>
<keyword evidence="6 7" id="KW-0472">Membrane</keyword>
<organism evidence="9 10">
    <name type="scientific">Clostridium fessum</name>
    <dbReference type="NCBI Taxonomy" id="2126740"/>
    <lineage>
        <taxon>Bacteria</taxon>
        <taxon>Bacillati</taxon>
        <taxon>Bacillota</taxon>
        <taxon>Clostridia</taxon>
        <taxon>Eubacteriales</taxon>
        <taxon>Clostridiaceae</taxon>
        <taxon>Clostridium</taxon>
    </lineage>
</organism>
<evidence type="ECO:0000256" key="3">
    <source>
        <dbReference type="ARBA" id="ARBA00022448"/>
    </source>
</evidence>
<dbReference type="InterPro" id="IPR036259">
    <property type="entry name" value="MFS_trans_sf"/>
</dbReference>
<feature type="transmembrane region" description="Helical" evidence="7">
    <location>
        <begin position="12"/>
        <end position="31"/>
    </location>
</feature>
<sequence length="404" mass="42616">MNKKYLPSALIMYLNYFIHGVGCSILGQAVIKEALAAAWGVEAMAITAISAALGLGRLIALPFAGPLSDKLGRRISTAIGSASYAVYLIGLAFAFSAGQNGGYQIAYVCAIIGGISNSFLDTGIYPAVAEIISSAPGVATMGIKFFIAIAQMLLPFVLGVAVTTTATGMVSYNPLFIGCGIIYAVLFVLIFLFPLPDSEQKAEGKSEGLIASLKHTNFSFESIAMIVIGFTCTGTFQLWLNCAQNFAKENAGWANPSIMQTYYSAGTLMALVVTSLLTRKIKDVRFILVYPVICLVTLVAVLIGHSQTLMIAGAFIIGWAGAGGLLQIVTSVCNMLFPKIKGTVTALVMIASSLCNYTILTAASKMAPSHVMIMNIVLTAIGVLLGLFVNARYAKMVSLAESDE</sequence>
<dbReference type="PROSITE" id="PS50850">
    <property type="entry name" value="MFS"/>
    <property type="match status" value="1"/>
</dbReference>
<evidence type="ECO:0000256" key="1">
    <source>
        <dbReference type="ARBA" id="ARBA00004651"/>
    </source>
</evidence>
<accession>A0A2T3FKF5</accession>
<evidence type="ECO:0000259" key="8">
    <source>
        <dbReference type="PROSITE" id="PS50850"/>
    </source>
</evidence>
<dbReference type="EMBL" id="PYLO01000007">
    <property type="protein sequence ID" value="PST35743.1"/>
    <property type="molecule type" value="Genomic_DNA"/>
</dbReference>
<comment type="similarity">
    <text evidence="2">Belongs to the major facilitator superfamily.</text>
</comment>
<feature type="domain" description="Major facilitator superfamily (MFS) profile" evidence="8">
    <location>
        <begin position="8"/>
        <end position="394"/>
    </location>
</feature>
<feature type="transmembrane region" description="Helical" evidence="7">
    <location>
        <begin position="43"/>
        <end position="63"/>
    </location>
</feature>
<dbReference type="PANTHER" id="PTHR23514">
    <property type="entry name" value="BYPASS OF STOP CODON PROTEIN 6"/>
    <property type="match status" value="1"/>
</dbReference>
<feature type="transmembrane region" description="Helical" evidence="7">
    <location>
        <begin position="284"/>
        <end position="303"/>
    </location>
</feature>
<dbReference type="GO" id="GO:0005886">
    <property type="term" value="C:plasma membrane"/>
    <property type="evidence" value="ECO:0007669"/>
    <property type="project" value="UniProtKB-SubCell"/>
</dbReference>
<dbReference type="RefSeq" id="WP_107001849.1">
    <property type="nucleotide sequence ID" value="NZ_DBFBUD010000102.1"/>
</dbReference>
<feature type="transmembrane region" description="Helical" evidence="7">
    <location>
        <begin position="101"/>
        <end position="120"/>
    </location>
</feature>
<dbReference type="Pfam" id="PF07690">
    <property type="entry name" value="MFS_1"/>
    <property type="match status" value="1"/>
</dbReference>
<name>A0A2T3FKF5_9CLOT</name>
<feature type="transmembrane region" description="Helical" evidence="7">
    <location>
        <begin position="309"/>
        <end position="337"/>
    </location>
</feature>
<feature type="transmembrane region" description="Helical" evidence="7">
    <location>
        <begin position="175"/>
        <end position="195"/>
    </location>
</feature>
<evidence type="ECO:0000256" key="2">
    <source>
        <dbReference type="ARBA" id="ARBA00008335"/>
    </source>
</evidence>
<evidence type="ECO:0000256" key="7">
    <source>
        <dbReference type="SAM" id="Phobius"/>
    </source>
</evidence>
<evidence type="ECO:0000256" key="4">
    <source>
        <dbReference type="ARBA" id="ARBA00022692"/>
    </source>
</evidence>
<dbReference type="SUPFAM" id="SSF103473">
    <property type="entry name" value="MFS general substrate transporter"/>
    <property type="match status" value="1"/>
</dbReference>
<dbReference type="InterPro" id="IPR020846">
    <property type="entry name" value="MFS_dom"/>
</dbReference>
<keyword evidence="5 7" id="KW-1133">Transmembrane helix</keyword>
<gene>
    <name evidence="9" type="ORF">C7U56_14720</name>
</gene>
<keyword evidence="4 7" id="KW-0812">Transmembrane</keyword>
<dbReference type="PANTHER" id="PTHR23514:SF3">
    <property type="entry name" value="BYPASS OF STOP CODON PROTEIN 6"/>
    <property type="match status" value="1"/>
</dbReference>
<dbReference type="GO" id="GO:0022857">
    <property type="term" value="F:transmembrane transporter activity"/>
    <property type="evidence" value="ECO:0007669"/>
    <property type="project" value="InterPro"/>
</dbReference>
<feature type="transmembrane region" description="Helical" evidence="7">
    <location>
        <begin position="141"/>
        <end position="163"/>
    </location>
</feature>
<feature type="transmembrane region" description="Helical" evidence="7">
    <location>
        <begin position="216"/>
        <end position="240"/>
    </location>
</feature>